<evidence type="ECO:0000259" key="10">
    <source>
        <dbReference type="SMART" id="SM00724"/>
    </source>
</evidence>
<feature type="transmembrane region" description="Helical" evidence="9">
    <location>
        <begin position="218"/>
        <end position="236"/>
    </location>
</feature>
<evidence type="ECO:0000313" key="11">
    <source>
        <dbReference type="EMBL" id="KRX92730.1"/>
    </source>
</evidence>
<evidence type="ECO:0000256" key="8">
    <source>
        <dbReference type="SAM" id="MobiDB-lite"/>
    </source>
</evidence>
<keyword evidence="5" id="KW-0653">Protein transport</keyword>
<feature type="transmembrane region" description="Helical" evidence="9">
    <location>
        <begin position="318"/>
        <end position="338"/>
    </location>
</feature>
<dbReference type="GO" id="GO:0045048">
    <property type="term" value="P:protein insertion into ER membrane"/>
    <property type="evidence" value="ECO:0007669"/>
    <property type="project" value="TreeGrafter"/>
</dbReference>
<evidence type="ECO:0000256" key="2">
    <source>
        <dbReference type="ARBA" id="ARBA00005999"/>
    </source>
</evidence>
<feature type="transmembrane region" description="Helical" evidence="9">
    <location>
        <begin position="178"/>
        <end position="197"/>
    </location>
</feature>
<keyword evidence="4 9" id="KW-0812">Transmembrane</keyword>
<dbReference type="STRING" id="6337.A0A0V0XXU5"/>
<protein>
    <submittedName>
        <fullName evidence="11">Translocating chain-associated membrane protein 1-like 1</fullName>
    </submittedName>
</protein>
<accession>A0A0V0XXU5</accession>
<dbReference type="AlphaFoldDB" id="A0A0V0XXU5"/>
<evidence type="ECO:0000256" key="4">
    <source>
        <dbReference type="ARBA" id="ARBA00022692"/>
    </source>
</evidence>
<dbReference type="PANTHER" id="PTHR12371">
    <property type="entry name" value="TRANSLOCATION ASSOCIATED MEMBRANE PROTEIN"/>
    <property type="match status" value="1"/>
</dbReference>
<evidence type="ECO:0000256" key="1">
    <source>
        <dbReference type="ARBA" id="ARBA00004141"/>
    </source>
</evidence>
<dbReference type="GO" id="GO:0005789">
    <property type="term" value="C:endoplasmic reticulum membrane"/>
    <property type="evidence" value="ECO:0007669"/>
    <property type="project" value="TreeGrafter"/>
</dbReference>
<evidence type="ECO:0000256" key="3">
    <source>
        <dbReference type="ARBA" id="ARBA00022448"/>
    </source>
</evidence>
<keyword evidence="3" id="KW-0813">Transport</keyword>
<feature type="non-terminal residue" evidence="11">
    <location>
        <position position="1"/>
    </location>
</feature>
<name>A0A0V0XXU5_TRIPS</name>
<feature type="domain" description="TLC" evidence="10">
    <location>
        <begin position="127"/>
        <end position="348"/>
    </location>
</feature>
<feature type="transmembrane region" description="Helical" evidence="9">
    <location>
        <begin position="242"/>
        <end position="262"/>
    </location>
</feature>
<feature type="transmembrane region" description="Helical" evidence="9">
    <location>
        <begin position="133"/>
        <end position="158"/>
    </location>
</feature>
<feature type="compositionally biased region" description="Basic and acidic residues" evidence="8">
    <location>
        <begin position="367"/>
        <end position="384"/>
    </location>
</feature>
<feature type="transmembrane region" description="Helical" evidence="9">
    <location>
        <begin position="90"/>
        <end position="112"/>
    </location>
</feature>
<dbReference type="Pfam" id="PF03798">
    <property type="entry name" value="TRAM_LAG1_CLN8"/>
    <property type="match status" value="1"/>
</dbReference>
<comment type="caution">
    <text evidence="11">The sequence shown here is derived from an EMBL/GenBank/DDBJ whole genome shotgun (WGS) entry which is preliminary data.</text>
</comment>
<sequence>LLSFFLSLLPRMSRFAVGRKPNKNVSVFSQEFIIQNHADIVSCIVMLFVIAMTFKATSSIATTFVILQHNATDISDKNQQWLYYNGWKDIAAVFFYTLATIIVHAVIQEYVVDKLHRKVHLSKTKMVKFNESGQMVFFSLASVIYAGYIISQVGLLIFPTYGLFTSISSLWDKYPSAHMIMPLHLKLFFILQIAYWLHIYPEFYFSKSKKDEIRSRSVVALIYLLFITFAYAFNFNRVALCILLLHYTAEFIFHVCRLAYFAEKKYISTPGFKLWNVVFVTVRLGCASLAVLTFWYGLRSYETPSFDPTTGNYNTRFLRINSLLSVCACQAWMMWNFINFHLKRARERAAAQRSRYQLKANKKKSKKVDTEVNHISEADQDSGRQQKLKKVN</sequence>
<comment type="subcellular location">
    <subcellularLocation>
        <location evidence="1">Membrane</location>
        <topology evidence="1">Multi-pass membrane protein</topology>
    </subcellularLocation>
</comment>
<feature type="transmembrane region" description="Helical" evidence="9">
    <location>
        <begin position="40"/>
        <end position="67"/>
    </location>
</feature>
<organism evidence="11 12">
    <name type="scientific">Trichinella pseudospiralis</name>
    <name type="common">Parasitic roundworm</name>
    <dbReference type="NCBI Taxonomy" id="6337"/>
    <lineage>
        <taxon>Eukaryota</taxon>
        <taxon>Metazoa</taxon>
        <taxon>Ecdysozoa</taxon>
        <taxon>Nematoda</taxon>
        <taxon>Enoplea</taxon>
        <taxon>Dorylaimia</taxon>
        <taxon>Trichinellida</taxon>
        <taxon>Trichinellidae</taxon>
        <taxon>Trichinella</taxon>
    </lineage>
</organism>
<dbReference type="GO" id="GO:0006616">
    <property type="term" value="P:SRP-dependent cotranslational protein targeting to membrane, translocation"/>
    <property type="evidence" value="ECO:0007669"/>
    <property type="project" value="InterPro"/>
</dbReference>
<keyword evidence="7 9" id="KW-0472">Membrane</keyword>
<feature type="region of interest" description="Disordered" evidence="8">
    <location>
        <begin position="356"/>
        <end position="392"/>
    </location>
</feature>
<evidence type="ECO:0000256" key="6">
    <source>
        <dbReference type="ARBA" id="ARBA00022989"/>
    </source>
</evidence>
<dbReference type="InterPro" id="IPR006634">
    <property type="entry name" value="TLC-dom"/>
</dbReference>
<dbReference type="Proteomes" id="UP000054815">
    <property type="component" value="Unassembled WGS sequence"/>
</dbReference>
<gene>
    <name evidence="11" type="primary">tram1l1</name>
    <name evidence="11" type="ORF">T4E_7719</name>
</gene>
<dbReference type="PANTHER" id="PTHR12371:SF11">
    <property type="entry name" value="TRANSLOCATING CHAIN-ASSOCIATED MEMBRANE PROTEIN"/>
    <property type="match status" value="1"/>
</dbReference>
<evidence type="ECO:0000313" key="12">
    <source>
        <dbReference type="Proteomes" id="UP000054815"/>
    </source>
</evidence>
<dbReference type="EMBL" id="JYDU01000104">
    <property type="protein sequence ID" value="KRX92730.1"/>
    <property type="molecule type" value="Genomic_DNA"/>
</dbReference>
<dbReference type="PIRSF" id="PIRSF005449">
    <property type="entry name" value="Translocation_assoc_membrane"/>
    <property type="match status" value="1"/>
</dbReference>
<reference evidence="11 12" key="1">
    <citation type="submission" date="2015-01" db="EMBL/GenBank/DDBJ databases">
        <title>Evolution of Trichinella species and genotypes.</title>
        <authorList>
            <person name="Korhonen P.K."/>
            <person name="Edoardo P."/>
            <person name="Giuseppe L.R."/>
            <person name="Gasser R.B."/>
        </authorList>
    </citation>
    <scope>NUCLEOTIDE SEQUENCE [LARGE SCALE GENOMIC DNA]</scope>
    <source>
        <strain evidence="11">ISS141</strain>
    </source>
</reference>
<dbReference type="InterPro" id="IPR016447">
    <property type="entry name" value="Translocation_assoc_membrane"/>
</dbReference>
<comment type="similarity">
    <text evidence="2">Belongs to the TRAM family.</text>
</comment>
<keyword evidence="6 9" id="KW-1133">Transmembrane helix</keyword>
<feature type="transmembrane region" description="Helical" evidence="9">
    <location>
        <begin position="274"/>
        <end position="298"/>
    </location>
</feature>
<evidence type="ECO:0000256" key="9">
    <source>
        <dbReference type="SAM" id="Phobius"/>
    </source>
</evidence>
<evidence type="ECO:0000256" key="7">
    <source>
        <dbReference type="ARBA" id="ARBA00023136"/>
    </source>
</evidence>
<dbReference type="SMART" id="SM00724">
    <property type="entry name" value="TLC"/>
    <property type="match status" value="1"/>
</dbReference>
<proteinExistence type="inferred from homology"/>
<evidence type="ECO:0000256" key="5">
    <source>
        <dbReference type="ARBA" id="ARBA00022927"/>
    </source>
</evidence>